<keyword evidence="3 7" id="KW-0812">Transmembrane</keyword>
<dbReference type="Pfam" id="PF00892">
    <property type="entry name" value="EamA"/>
    <property type="match status" value="2"/>
</dbReference>
<protein>
    <submittedName>
        <fullName evidence="9">Permease of the drug/metabolite transporter (DMT) superfamily</fullName>
    </submittedName>
</protein>
<dbReference type="AlphaFoldDB" id="A0A1M6HA10"/>
<evidence type="ECO:0000256" key="7">
    <source>
        <dbReference type="SAM" id="Phobius"/>
    </source>
</evidence>
<evidence type="ECO:0000256" key="1">
    <source>
        <dbReference type="ARBA" id="ARBA00004141"/>
    </source>
</evidence>
<evidence type="ECO:0000256" key="3">
    <source>
        <dbReference type="ARBA" id="ARBA00022692"/>
    </source>
</evidence>
<evidence type="ECO:0000256" key="6">
    <source>
        <dbReference type="SAM" id="MobiDB-lite"/>
    </source>
</evidence>
<dbReference type="RefSeq" id="WP_073377811.1">
    <property type="nucleotide sequence ID" value="NZ_FQZK01000004.1"/>
</dbReference>
<feature type="domain" description="EamA" evidence="8">
    <location>
        <begin position="9"/>
        <end position="160"/>
    </location>
</feature>
<feature type="transmembrane region" description="Helical" evidence="7">
    <location>
        <begin position="234"/>
        <end position="255"/>
    </location>
</feature>
<feature type="transmembrane region" description="Helical" evidence="7">
    <location>
        <begin position="203"/>
        <end position="222"/>
    </location>
</feature>
<feature type="transmembrane region" description="Helical" evidence="7">
    <location>
        <begin position="146"/>
        <end position="166"/>
    </location>
</feature>
<dbReference type="InterPro" id="IPR050638">
    <property type="entry name" value="AA-Vitamin_Transporters"/>
</dbReference>
<gene>
    <name evidence="9" type="ORF">SAMN05421803_10499</name>
</gene>
<dbReference type="InterPro" id="IPR000620">
    <property type="entry name" value="EamA_dom"/>
</dbReference>
<dbReference type="InterPro" id="IPR037185">
    <property type="entry name" value="EmrE-like"/>
</dbReference>
<proteinExistence type="inferred from homology"/>
<reference evidence="9 10" key="1">
    <citation type="submission" date="2016-11" db="EMBL/GenBank/DDBJ databases">
        <authorList>
            <person name="Jaros S."/>
            <person name="Januszkiewicz K."/>
            <person name="Wedrychowicz H."/>
        </authorList>
    </citation>
    <scope>NUCLEOTIDE SEQUENCE [LARGE SCALE GENOMIC DNA]</scope>
    <source>
        <strain evidence="9 10">CGMCC 4.5723</strain>
    </source>
</reference>
<dbReference type="SUPFAM" id="SSF103481">
    <property type="entry name" value="Multidrug resistance efflux transporter EmrE"/>
    <property type="match status" value="2"/>
</dbReference>
<organism evidence="9 10">
    <name type="scientific">Nocardiopsis flavescens</name>
    <dbReference type="NCBI Taxonomy" id="758803"/>
    <lineage>
        <taxon>Bacteria</taxon>
        <taxon>Bacillati</taxon>
        <taxon>Actinomycetota</taxon>
        <taxon>Actinomycetes</taxon>
        <taxon>Streptosporangiales</taxon>
        <taxon>Nocardiopsidaceae</taxon>
        <taxon>Nocardiopsis</taxon>
    </lineage>
</organism>
<feature type="transmembrane region" description="Helical" evidence="7">
    <location>
        <begin position="112"/>
        <end position="134"/>
    </location>
</feature>
<name>A0A1M6HA10_9ACTN</name>
<sequence>MRYAFVPVVIAAGLVVMWSSGFVGAELGTRYAPAETLLAWRFLAIAGPLAVWGLWIHTRARRAPVPEPAEAAGGTGRRTGRMTGRDAAGHAAVGALAQAGFLYGVYAASAAGAAAGTVALIAALQPLVATALAVPLLGERVRPRQAVGLALGLAGVALVVGADLRAPGAAPWWAYALPVGAMLSLVAATLLERRLRPGGTAVQALAVQCGVSAVLFTALAAGTGTLAPPADPGFWAAVAWVVVLSTLGGYGLYWAALARFGVARVSALLYLTPPTTLLWSLLMFGDPVGAGALAGMAVCAAAVALVAGGRGPAGPRPARLRRVPAPAGRRGPRDPAPR</sequence>
<dbReference type="PANTHER" id="PTHR32322:SF2">
    <property type="entry name" value="EAMA DOMAIN-CONTAINING PROTEIN"/>
    <property type="match status" value="1"/>
</dbReference>
<feature type="domain" description="EamA" evidence="8">
    <location>
        <begin position="173"/>
        <end position="306"/>
    </location>
</feature>
<dbReference type="GO" id="GO:0016020">
    <property type="term" value="C:membrane"/>
    <property type="evidence" value="ECO:0007669"/>
    <property type="project" value="UniProtKB-SubCell"/>
</dbReference>
<feature type="region of interest" description="Disordered" evidence="6">
    <location>
        <begin position="311"/>
        <end position="338"/>
    </location>
</feature>
<feature type="transmembrane region" description="Helical" evidence="7">
    <location>
        <begin position="290"/>
        <end position="309"/>
    </location>
</feature>
<comment type="subcellular location">
    <subcellularLocation>
        <location evidence="1">Membrane</location>
        <topology evidence="1">Multi-pass membrane protein</topology>
    </subcellularLocation>
</comment>
<feature type="transmembrane region" description="Helical" evidence="7">
    <location>
        <begin position="267"/>
        <end position="284"/>
    </location>
</feature>
<dbReference type="EMBL" id="FQZK01000004">
    <property type="protein sequence ID" value="SHJ19025.1"/>
    <property type="molecule type" value="Genomic_DNA"/>
</dbReference>
<comment type="similarity">
    <text evidence="2">Belongs to the EamA transporter family.</text>
</comment>
<feature type="transmembrane region" description="Helical" evidence="7">
    <location>
        <begin position="172"/>
        <end position="191"/>
    </location>
</feature>
<evidence type="ECO:0000256" key="5">
    <source>
        <dbReference type="ARBA" id="ARBA00023136"/>
    </source>
</evidence>
<accession>A0A1M6HA10</accession>
<keyword evidence="10" id="KW-1185">Reference proteome</keyword>
<evidence type="ECO:0000256" key="4">
    <source>
        <dbReference type="ARBA" id="ARBA00022989"/>
    </source>
</evidence>
<evidence type="ECO:0000313" key="9">
    <source>
        <dbReference type="EMBL" id="SHJ19025.1"/>
    </source>
</evidence>
<dbReference type="STRING" id="758803.SAMN05421803_10499"/>
<dbReference type="OrthoDB" id="9809509at2"/>
<dbReference type="Proteomes" id="UP000184452">
    <property type="component" value="Unassembled WGS sequence"/>
</dbReference>
<evidence type="ECO:0000313" key="10">
    <source>
        <dbReference type="Proteomes" id="UP000184452"/>
    </source>
</evidence>
<evidence type="ECO:0000259" key="8">
    <source>
        <dbReference type="Pfam" id="PF00892"/>
    </source>
</evidence>
<dbReference type="PANTHER" id="PTHR32322">
    <property type="entry name" value="INNER MEMBRANE TRANSPORTER"/>
    <property type="match status" value="1"/>
</dbReference>
<feature type="transmembrane region" description="Helical" evidence="7">
    <location>
        <begin position="37"/>
        <end position="56"/>
    </location>
</feature>
<feature type="transmembrane region" description="Helical" evidence="7">
    <location>
        <begin position="87"/>
        <end position="106"/>
    </location>
</feature>
<keyword evidence="4 7" id="KW-1133">Transmembrane helix</keyword>
<keyword evidence="5 7" id="KW-0472">Membrane</keyword>
<evidence type="ECO:0000256" key="2">
    <source>
        <dbReference type="ARBA" id="ARBA00007362"/>
    </source>
</evidence>